<organism evidence="2 3">
    <name type="scientific">Gigaspora margarita</name>
    <dbReference type="NCBI Taxonomy" id="4874"/>
    <lineage>
        <taxon>Eukaryota</taxon>
        <taxon>Fungi</taxon>
        <taxon>Fungi incertae sedis</taxon>
        <taxon>Mucoromycota</taxon>
        <taxon>Glomeromycotina</taxon>
        <taxon>Glomeromycetes</taxon>
        <taxon>Diversisporales</taxon>
        <taxon>Gigasporaceae</taxon>
        <taxon>Gigaspora</taxon>
    </lineage>
</organism>
<evidence type="ECO:0000313" key="2">
    <source>
        <dbReference type="EMBL" id="KAF0454566.1"/>
    </source>
</evidence>
<feature type="region of interest" description="Disordered" evidence="1">
    <location>
        <begin position="126"/>
        <end position="184"/>
    </location>
</feature>
<dbReference type="OrthoDB" id="2307332at2759"/>
<dbReference type="SUPFAM" id="SSF47095">
    <property type="entry name" value="HMG-box"/>
    <property type="match status" value="1"/>
</dbReference>
<dbReference type="Gene3D" id="1.10.30.10">
    <property type="entry name" value="High mobility group box domain"/>
    <property type="match status" value="1"/>
</dbReference>
<protein>
    <submittedName>
        <fullName evidence="2">MATA-HMG</fullName>
    </submittedName>
</protein>
<evidence type="ECO:0000256" key="1">
    <source>
        <dbReference type="SAM" id="MobiDB-lite"/>
    </source>
</evidence>
<proteinExistence type="predicted"/>
<feature type="compositionally biased region" description="Basic residues" evidence="1">
    <location>
        <begin position="153"/>
        <end position="162"/>
    </location>
</feature>
<evidence type="ECO:0000313" key="3">
    <source>
        <dbReference type="Proteomes" id="UP000439903"/>
    </source>
</evidence>
<keyword evidence="3" id="KW-1185">Reference proteome</keyword>
<gene>
    <name evidence="2" type="ORF">F8M41_001570</name>
</gene>
<feature type="compositionally biased region" description="Low complexity" evidence="1">
    <location>
        <begin position="8"/>
        <end position="20"/>
    </location>
</feature>
<comment type="caution">
    <text evidence="2">The sequence shown here is derived from an EMBL/GenBank/DDBJ whole genome shotgun (WGS) entry which is preliminary data.</text>
</comment>
<dbReference type="InterPro" id="IPR036910">
    <property type="entry name" value="HMG_box_dom_sf"/>
</dbReference>
<dbReference type="EMBL" id="WTPW01001124">
    <property type="protein sequence ID" value="KAF0454566.1"/>
    <property type="molecule type" value="Genomic_DNA"/>
</dbReference>
<name>A0A8H4A9X7_GIGMA</name>
<sequence length="353" mass="39710">MKMKQGKNSSSNTTSSSSRSCIFIDASNPKSPNQIVNLDSQPFIKPAFPPVVNVRELMTKQSSGRPSVRGPNAFIIYRKVFFETAREDGYQLPMTIVSSMASQSWEQEPKNVKDAYRELAKEANKIRNEISPRSPRRKKREQWNIVSFQQTKKTSKSSKSRNSRATPCPLTPPMSPMSPSESSSIISEISFDETYSKSSDLSVSNNFSNIDNIEPKIEIGTEYKPVNEFDALVSSSIRQQLSDYEYGYTDCDSTDTELNTPTTDSPSNYWRDLSNDTLISASDAIIYSNESILETSINDSLEISNYSDFAANGYIFMNSEDSSYLLDLMDIADDHGNFFFSDGLSFNNSYITY</sequence>
<reference evidence="2 3" key="1">
    <citation type="journal article" date="2019" name="Environ. Microbiol.">
        <title>At the nexus of three kingdoms: the genome of the mycorrhizal fungus Gigaspora margarita provides insights into plant, endobacterial and fungal interactions.</title>
        <authorList>
            <person name="Venice F."/>
            <person name="Ghignone S."/>
            <person name="Salvioli di Fossalunga A."/>
            <person name="Amselem J."/>
            <person name="Novero M."/>
            <person name="Xianan X."/>
            <person name="Sedzielewska Toro K."/>
            <person name="Morin E."/>
            <person name="Lipzen A."/>
            <person name="Grigoriev I.V."/>
            <person name="Henrissat B."/>
            <person name="Martin F.M."/>
            <person name="Bonfante P."/>
        </authorList>
    </citation>
    <scope>NUCLEOTIDE SEQUENCE [LARGE SCALE GENOMIC DNA]</scope>
    <source>
        <strain evidence="2 3">BEG34</strain>
    </source>
</reference>
<dbReference type="AlphaFoldDB" id="A0A8H4A9X7"/>
<dbReference type="Proteomes" id="UP000439903">
    <property type="component" value="Unassembled WGS sequence"/>
</dbReference>
<accession>A0A8H4A9X7</accession>
<feature type="region of interest" description="Disordered" evidence="1">
    <location>
        <begin position="1"/>
        <end position="24"/>
    </location>
</feature>